<dbReference type="OrthoDB" id="5351532at2"/>
<organism evidence="1 2">
    <name type="scientific">Shewanella piezotolerans (strain WP3 / JCM 13877)</name>
    <dbReference type="NCBI Taxonomy" id="225849"/>
    <lineage>
        <taxon>Bacteria</taxon>
        <taxon>Pseudomonadati</taxon>
        <taxon>Pseudomonadota</taxon>
        <taxon>Gammaproteobacteria</taxon>
        <taxon>Alteromonadales</taxon>
        <taxon>Shewanellaceae</taxon>
        <taxon>Shewanella</taxon>
    </lineage>
</organism>
<dbReference type="InterPro" id="IPR015315">
    <property type="entry name" value="DUF1963"/>
</dbReference>
<evidence type="ECO:0000313" key="2">
    <source>
        <dbReference type="Proteomes" id="UP000000753"/>
    </source>
</evidence>
<dbReference type="RefSeq" id="WP_020911026.1">
    <property type="nucleotide sequence ID" value="NC_011566.1"/>
</dbReference>
<dbReference type="Pfam" id="PF09234">
    <property type="entry name" value="DUF1963"/>
    <property type="match status" value="1"/>
</dbReference>
<evidence type="ECO:0008006" key="3">
    <source>
        <dbReference type="Google" id="ProtNLM"/>
    </source>
</evidence>
<dbReference type="PANTHER" id="PTHR36436">
    <property type="entry name" value="SLL5081 PROTEIN"/>
    <property type="match status" value="1"/>
</dbReference>
<dbReference type="HOGENOM" id="CLU_1153133_0_0_6"/>
<dbReference type="Gene3D" id="2.30.320.10">
    <property type="entry name" value="YwqG-like"/>
    <property type="match status" value="1"/>
</dbReference>
<dbReference type="SUPFAM" id="SSF103032">
    <property type="entry name" value="Hypothetical protein YwqG"/>
    <property type="match status" value="1"/>
</dbReference>
<protein>
    <recommendedName>
        <fullName evidence="3">DUF1963 domain-containing protein</fullName>
    </recommendedName>
</protein>
<dbReference type="AlphaFoldDB" id="B8CJ21"/>
<dbReference type="InterPro" id="IPR035948">
    <property type="entry name" value="YwqG-like_sf"/>
</dbReference>
<reference evidence="1 2" key="1">
    <citation type="journal article" date="2008" name="PLoS ONE">
        <title>Environmental adaptation: genomic analysis of the piezotolerant and psychrotolerant deep-sea iron reducing bacterium Shewanella piezotolerans WP3.</title>
        <authorList>
            <person name="Wang F."/>
            <person name="Wang J."/>
            <person name="Jian H."/>
            <person name="Zhang B."/>
            <person name="Li S."/>
            <person name="Wang F."/>
            <person name="Zeng X."/>
            <person name="Gao L."/>
            <person name="Bartlett D.H."/>
            <person name="Yu J."/>
            <person name="Hu S."/>
            <person name="Xiao X."/>
        </authorList>
    </citation>
    <scope>NUCLEOTIDE SEQUENCE [LARGE SCALE GENOMIC DNA]</scope>
    <source>
        <strain evidence="2">WP3 / JCM 13877</strain>
    </source>
</reference>
<name>B8CJ21_SHEPW</name>
<dbReference type="KEGG" id="swp:swp_0836"/>
<gene>
    <name evidence="1" type="ordered locus">swp_0836</name>
</gene>
<proteinExistence type="predicted"/>
<dbReference type="Proteomes" id="UP000000753">
    <property type="component" value="Chromosome"/>
</dbReference>
<accession>B8CJ21</accession>
<dbReference type="EMBL" id="CP000472">
    <property type="protein sequence ID" value="ACJ27647.1"/>
    <property type="molecule type" value="Genomic_DNA"/>
</dbReference>
<dbReference type="STRING" id="225849.swp_0836"/>
<dbReference type="eggNOG" id="COG3878">
    <property type="taxonomic scope" value="Bacteria"/>
</dbReference>
<evidence type="ECO:0000313" key="1">
    <source>
        <dbReference type="EMBL" id="ACJ27647.1"/>
    </source>
</evidence>
<sequence length="246" mass="28135">MSEVSWDEYWEKLKLKLAPFKRVSWEPITEEAQTSVHKSKFSGIPVVTRSGWPCCKNCNEPMQLFAQINSLDIPNEAKTPFGDGILQVFYCTNEEPHCEVDCESWAPHSEATLLRILPVEVDDTFQVTESPVKRAFPEISVVGWREQEDYPDTMELEDLGVNLSEDEIDFLCEDEVPFAGEKLVGWPCWVQGIEYPKCRVCEKEMNFIFQIDSSGEIPYMFGDSGCAHISQCAEHRNELAMVWACC</sequence>
<keyword evidence="2" id="KW-1185">Reference proteome</keyword>
<dbReference type="PANTHER" id="PTHR36436:SF6">
    <property type="entry name" value="SLL5081 PROTEIN"/>
    <property type="match status" value="1"/>
</dbReference>